<dbReference type="GO" id="GO:0071972">
    <property type="term" value="F:peptidoglycan L,D-transpeptidase activity"/>
    <property type="evidence" value="ECO:0007669"/>
    <property type="project" value="TreeGrafter"/>
</dbReference>
<dbReference type="Gene3D" id="3.90.1310.10">
    <property type="entry name" value="Penicillin-binding protein 2a (Domain 2)"/>
    <property type="match status" value="1"/>
</dbReference>
<evidence type="ECO:0000256" key="1">
    <source>
        <dbReference type="ARBA" id="ARBA00004167"/>
    </source>
</evidence>
<dbReference type="AlphaFoldDB" id="A0A6C2D458"/>
<keyword evidence="18" id="KW-1185">Reference proteome</keyword>
<dbReference type="Gene3D" id="3.30.1390.30">
    <property type="entry name" value="Penicillin-binding protein 2a, domain 3"/>
    <property type="match status" value="1"/>
</dbReference>
<evidence type="ECO:0000256" key="9">
    <source>
        <dbReference type="ARBA" id="ARBA00022960"/>
    </source>
</evidence>
<dbReference type="Pfam" id="PF03717">
    <property type="entry name" value="PBP_dimer"/>
    <property type="match status" value="1"/>
</dbReference>
<organism evidence="17 18">
    <name type="scientific">Zoogloea oleivorans</name>
    <dbReference type="NCBI Taxonomy" id="1552750"/>
    <lineage>
        <taxon>Bacteria</taxon>
        <taxon>Pseudomonadati</taxon>
        <taxon>Pseudomonadota</taxon>
        <taxon>Betaproteobacteria</taxon>
        <taxon>Rhodocyclales</taxon>
        <taxon>Zoogloeaceae</taxon>
        <taxon>Zoogloea</taxon>
    </lineage>
</organism>
<keyword evidence="13 14" id="KW-0961">Cell wall biogenesis/degradation</keyword>
<protein>
    <recommendedName>
        <fullName evidence="14">Peptidoglycan D,D-transpeptidase MrdA</fullName>
        <ecNumber evidence="14">3.4.16.4</ecNumber>
    </recommendedName>
    <alternativeName>
        <fullName evidence="14">Penicillin-binding protein 2</fullName>
        <shortName evidence="14">PBP-2</shortName>
    </alternativeName>
</protein>
<dbReference type="Proteomes" id="UP000389128">
    <property type="component" value="Unassembled WGS sequence"/>
</dbReference>
<dbReference type="InterPro" id="IPR005311">
    <property type="entry name" value="PBP_dimer"/>
</dbReference>
<evidence type="ECO:0000259" key="16">
    <source>
        <dbReference type="Pfam" id="PF03717"/>
    </source>
</evidence>
<dbReference type="InterPro" id="IPR036138">
    <property type="entry name" value="PBP_dimer_sf"/>
</dbReference>
<keyword evidence="12 14" id="KW-0472">Membrane</keyword>
<keyword evidence="14" id="KW-0862">Zinc</keyword>
<dbReference type="EC" id="3.4.16.4" evidence="14"/>
<comment type="function">
    <text evidence="14">Catalyzes cross-linking of the peptidoglycan cell wall.</text>
</comment>
<name>A0A6C2D458_9RHOO</name>
<feature type="binding site" evidence="14">
    <location>
        <position position="383"/>
    </location>
    <ligand>
        <name>Zn(2+)</name>
        <dbReference type="ChEBI" id="CHEBI:29105"/>
    </ligand>
</feature>
<dbReference type="GO" id="GO:0071555">
    <property type="term" value="P:cell wall organization"/>
    <property type="evidence" value="ECO:0007669"/>
    <property type="project" value="UniProtKB-KW"/>
</dbReference>
<keyword evidence="10 14" id="KW-0573">Peptidoglycan synthesis</keyword>
<dbReference type="SUPFAM" id="SSF56601">
    <property type="entry name" value="beta-lactamase/transpeptidase-like"/>
    <property type="match status" value="1"/>
</dbReference>
<keyword evidence="3 14" id="KW-1003">Cell membrane</keyword>
<evidence type="ECO:0000256" key="13">
    <source>
        <dbReference type="ARBA" id="ARBA00023316"/>
    </source>
</evidence>
<evidence type="ECO:0000256" key="6">
    <source>
        <dbReference type="ARBA" id="ARBA00022670"/>
    </source>
</evidence>
<proteinExistence type="inferred from homology"/>
<evidence type="ECO:0000313" key="17">
    <source>
        <dbReference type="EMBL" id="TYC60771.1"/>
    </source>
</evidence>
<dbReference type="FunFam" id="3.40.710.10:FF:000024">
    <property type="entry name" value="Penicillin-binding protein 2"/>
    <property type="match status" value="1"/>
</dbReference>
<evidence type="ECO:0000256" key="10">
    <source>
        <dbReference type="ARBA" id="ARBA00022984"/>
    </source>
</evidence>
<dbReference type="PANTHER" id="PTHR30627">
    <property type="entry name" value="PEPTIDOGLYCAN D,D-TRANSPEPTIDASE"/>
    <property type="match status" value="1"/>
</dbReference>
<dbReference type="GO" id="GO:0009252">
    <property type="term" value="P:peptidoglycan biosynthetic process"/>
    <property type="evidence" value="ECO:0007669"/>
    <property type="project" value="UniProtKB-UniRule"/>
</dbReference>
<dbReference type="Gene3D" id="3.40.710.10">
    <property type="entry name" value="DD-peptidase/beta-lactamase superfamily"/>
    <property type="match status" value="1"/>
</dbReference>
<keyword evidence="7 14" id="KW-0812">Transmembrane</keyword>
<comment type="pathway">
    <text evidence="14">Cell wall biogenesis; peptidoglycan biosynthesis.</text>
</comment>
<feature type="binding site" evidence="14">
    <location>
        <position position="364"/>
    </location>
    <ligand>
        <name>Zn(2+)</name>
        <dbReference type="ChEBI" id="CHEBI:29105"/>
    </ligand>
</feature>
<evidence type="ECO:0000256" key="14">
    <source>
        <dbReference type="HAMAP-Rule" id="MF_02081"/>
    </source>
</evidence>
<keyword evidence="4 14" id="KW-0997">Cell inner membrane</keyword>
<feature type="binding site" evidence="14">
    <location>
        <position position="370"/>
    </location>
    <ligand>
        <name>Zn(2+)</name>
        <dbReference type="ChEBI" id="CHEBI:29105"/>
    </ligand>
</feature>
<dbReference type="GO" id="GO:0009002">
    <property type="term" value="F:serine-type D-Ala-D-Ala carboxypeptidase activity"/>
    <property type="evidence" value="ECO:0007669"/>
    <property type="project" value="UniProtKB-UniRule"/>
</dbReference>
<keyword evidence="8 14" id="KW-0378">Hydrolase</keyword>
<feature type="binding site" evidence="14">
    <location>
        <position position="351"/>
    </location>
    <ligand>
        <name>Zn(2+)</name>
        <dbReference type="ChEBI" id="CHEBI:29105"/>
    </ligand>
</feature>
<dbReference type="EMBL" id="SDKK01000004">
    <property type="protein sequence ID" value="TYC60771.1"/>
    <property type="molecule type" value="Genomic_DNA"/>
</dbReference>
<keyword evidence="5 14" id="KW-0121">Carboxypeptidase</keyword>
<evidence type="ECO:0000259" key="15">
    <source>
        <dbReference type="Pfam" id="PF00905"/>
    </source>
</evidence>
<evidence type="ECO:0000256" key="4">
    <source>
        <dbReference type="ARBA" id="ARBA00022519"/>
    </source>
</evidence>
<comment type="cofactor">
    <cofactor evidence="14">
        <name>Zn(2+)</name>
        <dbReference type="ChEBI" id="CHEBI:29105"/>
    </cofactor>
    <text evidence="14">Binds one Zn(2+) ion per subunit.</text>
</comment>
<dbReference type="HAMAP" id="MF_02081">
    <property type="entry name" value="MrdA_transpept"/>
    <property type="match status" value="1"/>
</dbReference>
<dbReference type="InterPro" id="IPR012338">
    <property type="entry name" value="Beta-lactam/transpept-like"/>
</dbReference>
<dbReference type="GO" id="GO:0006508">
    <property type="term" value="P:proteolysis"/>
    <property type="evidence" value="ECO:0007669"/>
    <property type="project" value="UniProtKB-KW"/>
</dbReference>
<dbReference type="PANTHER" id="PTHR30627:SF2">
    <property type="entry name" value="PEPTIDOGLYCAN D,D-TRANSPEPTIDASE MRDA"/>
    <property type="match status" value="1"/>
</dbReference>
<evidence type="ECO:0000256" key="2">
    <source>
        <dbReference type="ARBA" id="ARBA00004236"/>
    </source>
</evidence>
<accession>A0A6C2D458</accession>
<dbReference type="GO" id="GO:0008270">
    <property type="term" value="F:zinc ion binding"/>
    <property type="evidence" value="ECO:0007669"/>
    <property type="project" value="UniProtKB-UniRule"/>
</dbReference>
<dbReference type="SUPFAM" id="SSF56519">
    <property type="entry name" value="Penicillin binding protein dimerisation domain"/>
    <property type="match status" value="1"/>
</dbReference>
<dbReference type="InterPro" id="IPR050515">
    <property type="entry name" value="Beta-lactam/transpept"/>
</dbReference>
<comment type="catalytic activity">
    <reaction evidence="14">
        <text>Preferential cleavage: (Ac)2-L-Lys-D-Ala-|-D-Ala. Also transpeptidation of peptidyl-alanyl moieties that are N-acyl substituents of D-alanine.</text>
        <dbReference type="EC" id="3.4.16.4"/>
    </reaction>
</comment>
<evidence type="ECO:0000256" key="11">
    <source>
        <dbReference type="ARBA" id="ARBA00022989"/>
    </source>
</evidence>
<feature type="transmembrane region" description="Helical" evidence="14">
    <location>
        <begin position="18"/>
        <end position="38"/>
    </location>
</feature>
<comment type="similarity">
    <text evidence="14">Belongs to the transpeptidase family. MrdA subfamily.</text>
</comment>
<keyword evidence="6 14" id="KW-0645">Protease</keyword>
<dbReference type="GO" id="GO:0008360">
    <property type="term" value="P:regulation of cell shape"/>
    <property type="evidence" value="ECO:0007669"/>
    <property type="project" value="UniProtKB-KW"/>
</dbReference>
<dbReference type="InterPro" id="IPR001460">
    <property type="entry name" value="PCN-bd_Tpept"/>
</dbReference>
<dbReference type="UniPathway" id="UPA00219"/>
<comment type="subcellular location">
    <subcellularLocation>
        <location evidence="14">Cell inner membrane</location>
        <topology evidence="14">Single-pass membrane protein</topology>
    </subcellularLocation>
    <subcellularLocation>
        <location evidence="2">Cell membrane</location>
    </subcellularLocation>
    <subcellularLocation>
        <location evidence="1">Membrane</location>
        <topology evidence="1">Single-pass membrane protein</topology>
    </subcellularLocation>
</comment>
<feature type="active site" description="Acyl-ester intermediate" evidence="14">
    <location>
        <position position="327"/>
    </location>
</feature>
<evidence type="ECO:0000256" key="3">
    <source>
        <dbReference type="ARBA" id="ARBA00022475"/>
    </source>
</evidence>
<sequence length="634" mass="69335">MKGIRTPEQEVARFRSRLAVAGVVALVCFGLLAARFFYLQVMRFDYYSTRAEDNRISLVPVVPNRGLIMDRNGTVLARNYSAYTLEITPSKVADLEATIEALSALVDIQPKDRKRLKKLMDESKSFESLPIRNRLSDEEVARFIAQRYRFPGVELKARLFRDYPMGRFGSHIVGYIGRINDRDLERIEDSEDTANYRGTDHIGKAGLEKSYERELHGATGFEEVEVDSGGRAVRALRRTPATPGNNLVLTLDLKLQEVVEKAFGNRRGALVAIEPGSGGVLALVSVPTFDPNLFVDGIAPQDWDELNNSPDHPMVNRALNGAYPPGSTFKPFMALAALMSGKRTPAQAISDPGYFDFGGHHFRDDKVGGHGTVDMYRSIVHSCDTYYYRLANDMGIDLIAQTMGEFGFGSKTGIDIEGESSGILPSPEWKKRRFKKPEQQKWFGGETISIGIGQGYNAYTMLQLAHATATVAAGGVMFKPHLVKYIESASDGSRRMIEPQPIKTIPIKPEHIETIRRSMVGVNREGTGARAFAGAPYVSAGKTGTAQVYSLKGAKYSSRITERLRDHALFIAFAPADKPTIALAVLVENGGFGAESAAPIARAVLDYYLLGKLPAGIAPEDPGAEGNSGDGAGE</sequence>
<feature type="domain" description="Penicillin-binding protein transpeptidase" evidence="15">
    <location>
        <begin position="268"/>
        <end position="605"/>
    </location>
</feature>
<evidence type="ECO:0000256" key="12">
    <source>
        <dbReference type="ARBA" id="ARBA00023136"/>
    </source>
</evidence>
<gene>
    <name evidence="14 17" type="primary">mrdA</name>
    <name evidence="17" type="ORF">ETQ85_05065</name>
</gene>
<keyword evidence="9 14" id="KW-0133">Cell shape</keyword>
<dbReference type="OrthoDB" id="9789078at2"/>
<evidence type="ECO:0000256" key="5">
    <source>
        <dbReference type="ARBA" id="ARBA00022645"/>
    </source>
</evidence>
<dbReference type="GO" id="GO:0008658">
    <property type="term" value="F:penicillin binding"/>
    <property type="evidence" value="ECO:0007669"/>
    <property type="project" value="InterPro"/>
</dbReference>
<dbReference type="InterPro" id="IPR017790">
    <property type="entry name" value="Penicillin-binding_protein_2"/>
</dbReference>
<evidence type="ECO:0000256" key="7">
    <source>
        <dbReference type="ARBA" id="ARBA00022692"/>
    </source>
</evidence>
<keyword evidence="11 14" id="KW-1133">Transmembrane helix</keyword>
<dbReference type="RefSeq" id="WP_148577974.1">
    <property type="nucleotide sequence ID" value="NZ_SDKK01000004.1"/>
</dbReference>
<comment type="caution">
    <text evidence="17">The sequence shown here is derived from an EMBL/GenBank/DDBJ whole genome shotgun (WGS) entry which is preliminary data.</text>
</comment>
<dbReference type="Pfam" id="PF00905">
    <property type="entry name" value="Transpeptidase"/>
    <property type="match status" value="1"/>
</dbReference>
<reference evidence="17 18" key="1">
    <citation type="submission" date="2019-01" db="EMBL/GenBank/DDBJ databases">
        <title>Zoogloea oleivorans genome sequencing and assembly.</title>
        <authorList>
            <person name="Tancsics A."/>
            <person name="Farkas M."/>
            <person name="Kriszt B."/>
            <person name="Maroti G."/>
            <person name="Horvath B."/>
        </authorList>
    </citation>
    <scope>NUCLEOTIDE SEQUENCE [LARGE SCALE GENOMIC DNA]</scope>
    <source>
        <strain evidence="17 18">Buc</strain>
    </source>
</reference>
<dbReference type="NCBIfam" id="TIGR03423">
    <property type="entry name" value="pbp2_mrdA"/>
    <property type="match status" value="1"/>
</dbReference>
<evidence type="ECO:0000256" key="8">
    <source>
        <dbReference type="ARBA" id="ARBA00022801"/>
    </source>
</evidence>
<feature type="domain" description="Penicillin-binding protein dimerisation" evidence="16">
    <location>
        <begin position="61"/>
        <end position="235"/>
    </location>
</feature>
<dbReference type="GO" id="GO:0005886">
    <property type="term" value="C:plasma membrane"/>
    <property type="evidence" value="ECO:0007669"/>
    <property type="project" value="UniProtKB-SubCell"/>
</dbReference>
<evidence type="ECO:0000313" key="18">
    <source>
        <dbReference type="Proteomes" id="UP000389128"/>
    </source>
</evidence>
<keyword evidence="14" id="KW-0479">Metal-binding</keyword>